<sequence>MYDVVGADAQQPPVIRGVVDLAQAEAIGDDRVDAGLAVLDEVSGVQQLGMLE</sequence>
<keyword evidence="2" id="KW-1185">Reference proteome</keyword>
<proteinExistence type="predicted"/>
<comment type="caution">
    <text evidence="1">The sequence shown here is derived from an EMBL/GenBank/DDBJ whole genome shotgun (WGS) entry which is preliminary data.</text>
</comment>
<evidence type="ECO:0000313" key="2">
    <source>
        <dbReference type="Proteomes" id="UP001500390"/>
    </source>
</evidence>
<organism evidence="1 2">
    <name type="scientific">Ornithinibacter aureus</name>
    <dbReference type="NCBI Taxonomy" id="622664"/>
    <lineage>
        <taxon>Bacteria</taxon>
        <taxon>Bacillati</taxon>
        <taxon>Actinomycetota</taxon>
        <taxon>Actinomycetes</taxon>
        <taxon>Micrococcales</taxon>
        <taxon>Intrasporangiaceae</taxon>
        <taxon>Ornithinibacter</taxon>
    </lineage>
</organism>
<gene>
    <name evidence="1" type="ORF">GCM10023153_20590</name>
</gene>
<name>A0ABP8JWH0_9MICO</name>
<reference evidence="2" key="1">
    <citation type="journal article" date="2019" name="Int. J. Syst. Evol. Microbiol.">
        <title>The Global Catalogue of Microorganisms (GCM) 10K type strain sequencing project: providing services to taxonomists for standard genome sequencing and annotation.</title>
        <authorList>
            <consortium name="The Broad Institute Genomics Platform"/>
            <consortium name="The Broad Institute Genome Sequencing Center for Infectious Disease"/>
            <person name="Wu L."/>
            <person name="Ma J."/>
        </authorList>
    </citation>
    <scope>NUCLEOTIDE SEQUENCE [LARGE SCALE GENOMIC DNA]</scope>
    <source>
        <strain evidence="2">JCM 17738</strain>
    </source>
</reference>
<evidence type="ECO:0000313" key="1">
    <source>
        <dbReference type="EMBL" id="GAA4397062.1"/>
    </source>
</evidence>
<dbReference type="Proteomes" id="UP001500390">
    <property type="component" value="Unassembled WGS sequence"/>
</dbReference>
<accession>A0ABP8JWH0</accession>
<dbReference type="EMBL" id="BAABFX010000028">
    <property type="protein sequence ID" value="GAA4397062.1"/>
    <property type="molecule type" value="Genomic_DNA"/>
</dbReference>
<protein>
    <submittedName>
        <fullName evidence="1">Uncharacterized protein</fullName>
    </submittedName>
</protein>